<protein>
    <submittedName>
        <fullName evidence="2">Uncharacterized protein</fullName>
    </submittedName>
</protein>
<evidence type="ECO:0000313" key="3">
    <source>
        <dbReference type="Proteomes" id="UP001164746"/>
    </source>
</evidence>
<dbReference type="EMBL" id="CP111017">
    <property type="protein sequence ID" value="WAR07114.1"/>
    <property type="molecule type" value="Genomic_DNA"/>
</dbReference>
<accession>A0ABY7EFB4</accession>
<organism evidence="2 3">
    <name type="scientific">Mya arenaria</name>
    <name type="common">Soft-shell clam</name>
    <dbReference type="NCBI Taxonomy" id="6604"/>
    <lineage>
        <taxon>Eukaryota</taxon>
        <taxon>Metazoa</taxon>
        <taxon>Spiralia</taxon>
        <taxon>Lophotrochozoa</taxon>
        <taxon>Mollusca</taxon>
        <taxon>Bivalvia</taxon>
        <taxon>Autobranchia</taxon>
        <taxon>Heteroconchia</taxon>
        <taxon>Euheterodonta</taxon>
        <taxon>Imparidentia</taxon>
        <taxon>Neoheterodontei</taxon>
        <taxon>Myida</taxon>
        <taxon>Myoidea</taxon>
        <taxon>Myidae</taxon>
        <taxon>Mya</taxon>
    </lineage>
</organism>
<name>A0ABY7EFB4_MYAAR</name>
<gene>
    <name evidence="2" type="ORF">MAR_017072</name>
</gene>
<evidence type="ECO:0000313" key="2">
    <source>
        <dbReference type="EMBL" id="WAR07114.1"/>
    </source>
</evidence>
<keyword evidence="3" id="KW-1185">Reference proteome</keyword>
<keyword evidence="1" id="KW-0732">Signal</keyword>
<proteinExistence type="predicted"/>
<evidence type="ECO:0000256" key="1">
    <source>
        <dbReference type="SAM" id="SignalP"/>
    </source>
</evidence>
<feature type="chain" id="PRO_5045268553" evidence="1">
    <location>
        <begin position="20"/>
        <end position="245"/>
    </location>
</feature>
<reference evidence="2" key="1">
    <citation type="submission" date="2022-11" db="EMBL/GenBank/DDBJ databases">
        <title>Centuries of genome instability and evolution in soft-shell clam transmissible cancer (bioRxiv).</title>
        <authorList>
            <person name="Hart S.F.M."/>
            <person name="Yonemitsu M.A."/>
            <person name="Giersch R.M."/>
            <person name="Beal B.F."/>
            <person name="Arriagada G."/>
            <person name="Davis B.W."/>
            <person name="Ostrander E.A."/>
            <person name="Goff S.P."/>
            <person name="Metzger M.J."/>
        </authorList>
    </citation>
    <scope>NUCLEOTIDE SEQUENCE</scope>
    <source>
        <strain evidence="2">MELC-2E11</strain>
        <tissue evidence="2">Siphon/mantle</tissue>
    </source>
</reference>
<dbReference type="Proteomes" id="UP001164746">
    <property type="component" value="Chromosome 6"/>
</dbReference>
<feature type="signal peptide" evidence="1">
    <location>
        <begin position="1"/>
        <end position="19"/>
    </location>
</feature>
<sequence length="245" mass="27927">MNVYLVLLVFAVVLNTGESRFVKKFQDNSWQGDETKEESEIESLSPYSPPELTTAELEKNNWEMIFRATAGNGQNTYDAWTTGAKTTASKPVNMKRSLDSHFRDPGVAQWTSNGITYVKFALYKDNREVANVIFDARGSTSTNWFSSSKVVDSSWTDLMSTGSYRIFSVAGHTNSQTERRFHIATQQGGCDNDRGFVASIEHNDCDWDNHPSYPQFIYSDIDSDDVFQRRQFGRADYLAVFVFRY</sequence>